<dbReference type="STRING" id="526224.Bmur_1971"/>
<dbReference type="InterPro" id="IPR009057">
    <property type="entry name" value="Homeodomain-like_sf"/>
</dbReference>
<dbReference type="EMBL" id="CP001959">
    <property type="protein sequence ID" value="ADG72049.1"/>
    <property type="molecule type" value="Genomic_DNA"/>
</dbReference>
<evidence type="ECO:0000259" key="3">
    <source>
        <dbReference type="PROSITE" id="PS50977"/>
    </source>
</evidence>
<reference evidence="4 5" key="1">
    <citation type="journal article" date="2010" name="Stand. Genomic Sci.">
        <title>Complete genome sequence of Brachyspira murdochii type strain (56-150).</title>
        <authorList>
            <person name="Pati A."/>
            <person name="Sikorski J."/>
            <person name="Gronow S."/>
            <person name="Munk C."/>
            <person name="Lapidus A."/>
            <person name="Copeland A."/>
            <person name="Glavina Del Tio T."/>
            <person name="Nolan M."/>
            <person name="Lucas S."/>
            <person name="Chen F."/>
            <person name="Tice H."/>
            <person name="Cheng J.F."/>
            <person name="Han C."/>
            <person name="Detter J.C."/>
            <person name="Bruce D."/>
            <person name="Tapia R."/>
            <person name="Goodwin L."/>
            <person name="Pitluck S."/>
            <person name="Liolios K."/>
            <person name="Ivanova N."/>
            <person name="Mavromatis K."/>
            <person name="Mikhailova N."/>
            <person name="Chen A."/>
            <person name="Palaniappan K."/>
            <person name="Land M."/>
            <person name="Hauser L."/>
            <person name="Chang Y.J."/>
            <person name="Jeffries C.D."/>
            <person name="Spring S."/>
            <person name="Rohde M."/>
            <person name="Goker M."/>
            <person name="Bristow J."/>
            <person name="Eisen J.A."/>
            <person name="Markowitz V."/>
            <person name="Hugenholtz P."/>
            <person name="Kyrpides N.C."/>
            <person name="Klenk H.P."/>
        </authorList>
    </citation>
    <scope>NUCLEOTIDE SEQUENCE [LARGE SCALE GENOMIC DNA]</scope>
    <source>
        <strain evidence="5">ATCC 51284 / DSM 12563 / 56-150</strain>
    </source>
</reference>
<dbReference type="Proteomes" id="UP000001915">
    <property type="component" value="Chromosome"/>
</dbReference>
<sequence length="261" mass="31259">MTLVSFLFFILNLKLRGERQNKTMPKVNQEYFENKRKIILEAAMKVFLKKPAYSVTMKDIIKESELSQGGVYKYYSNIDDIVISLLNSKKTNINPKNIIEKYNDEPEKVIFELFEYFKKFFFITASEFGKIMFELQPIFFNDKKRFEKLKKSINKDVNLYFWLTELFLFIDKKIEEKYFVPIAEYNDIYMQIIVTIAGIGTELILTKYYDFDRKLYYYRDNTEQNRSLEINLNNLINNLCKTVLYLLGSKYSFENLKKSEG</sequence>
<proteinExistence type="predicted"/>
<feature type="domain" description="HTH tetR-type" evidence="3">
    <location>
        <begin position="33"/>
        <end position="93"/>
    </location>
</feature>
<evidence type="ECO:0000256" key="1">
    <source>
        <dbReference type="ARBA" id="ARBA00023125"/>
    </source>
</evidence>
<organism evidence="4 5">
    <name type="scientific">Brachyspira murdochii (strain ATCC 51284 / DSM 12563 / 56-150)</name>
    <name type="common">Serpulina murdochii</name>
    <dbReference type="NCBI Taxonomy" id="526224"/>
    <lineage>
        <taxon>Bacteria</taxon>
        <taxon>Pseudomonadati</taxon>
        <taxon>Spirochaetota</taxon>
        <taxon>Spirochaetia</taxon>
        <taxon>Brachyspirales</taxon>
        <taxon>Brachyspiraceae</taxon>
        <taxon>Brachyspira</taxon>
    </lineage>
</organism>
<feature type="DNA-binding region" description="H-T-H motif" evidence="2">
    <location>
        <begin position="56"/>
        <end position="75"/>
    </location>
</feature>
<dbReference type="SUPFAM" id="SSF46689">
    <property type="entry name" value="Homeodomain-like"/>
    <property type="match status" value="1"/>
</dbReference>
<dbReference type="eggNOG" id="COG1309">
    <property type="taxonomic scope" value="Bacteria"/>
</dbReference>
<dbReference type="PROSITE" id="PS50977">
    <property type="entry name" value="HTH_TETR_2"/>
    <property type="match status" value="1"/>
</dbReference>
<dbReference type="AlphaFoldDB" id="D5UBH6"/>
<dbReference type="InterPro" id="IPR001647">
    <property type="entry name" value="HTH_TetR"/>
</dbReference>
<dbReference type="HOGENOM" id="CLU_069356_15_8_12"/>
<protein>
    <submittedName>
        <fullName evidence="4">Transcriptional regulator, TetR family</fullName>
    </submittedName>
</protein>
<evidence type="ECO:0000313" key="5">
    <source>
        <dbReference type="Proteomes" id="UP000001915"/>
    </source>
</evidence>
<keyword evidence="1 2" id="KW-0238">DNA-binding</keyword>
<gene>
    <name evidence="4" type="ordered locus">Bmur_1971</name>
</gene>
<accession>D5UBH6</accession>
<dbReference type="Pfam" id="PF00440">
    <property type="entry name" value="TetR_N"/>
    <property type="match status" value="1"/>
</dbReference>
<dbReference type="KEGG" id="brm:Bmur_1971"/>
<evidence type="ECO:0000313" key="4">
    <source>
        <dbReference type="EMBL" id="ADG72049.1"/>
    </source>
</evidence>
<evidence type="ECO:0000256" key="2">
    <source>
        <dbReference type="PROSITE-ProRule" id="PRU00335"/>
    </source>
</evidence>
<name>D5UBH6_BRAM5</name>
<dbReference type="GO" id="GO:0003677">
    <property type="term" value="F:DNA binding"/>
    <property type="evidence" value="ECO:0007669"/>
    <property type="project" value="UniProtKB-UniRule"/>
</dbReference>
<dbReference type="Gene3D" id="1.10.10.60">
    <property type="entry name" value="Homeodomain-like"/>
    <property type="match status" value="1"/>
</dbReference>